<evidence type="ECO:0008006" key="2">
    <source>
        <dbReference type="Google" id="ProtNLM"/>
    </source>
</evidence>
<dbReference type="PROSITE" id="PS51257">
    <property type="entry name" value="PROKAR_LIPOPROTEIN"/>
    <property type="match status" value="1"/>
</dbReference>
<accession>A0A0F9E4J3</accession>
<sequence length="189" mass="20820">MERTEVRPETLRMVVRFVVVWLALCALLAVGGCGTIQDFLISTPRGQEIQAAIDAKANDAYRRGESSAFKTFHEQVGPEKQYSKLQARDLQDALDLAIKGIADPNSKYTTGTIENILRSAGVPEGSAIACKAELNDVLDYDPMLGTAFVEFEHRKIIQSYLDGYFAGLKEAMKPFDIAAGITWTEGEIQ</sequence>
<gene>
    <name evidence="1" type="ORF">LCGC14_2120310</name>
</gene>
<dbReference type="EMBL" id="LAZR01026387">
    <property type="protein sequence ID" value="KKL68908.1"/>
    <property type="molecule type" value="Genomic_DNA"/>
</dbReference>
<comment type="caution">
    <text evidence="1">The sequence shown here is derived from an EMBL/GenBank/DDBJ whole genome shotgun (WGS) entry which is preliminary data.</text>
</comment>
<organism evidence="1">
    <name type="scientific">marine sediment metagenome</name>
    <dbReference type="NCBI Taxonomy" id="412755"/>
    <lineage>
        <taxon>unclassified sequences</taxon>
        <taxon>metagenomes</taxon>
        <taxon>ecological metagenomes</taxon>
    </lineage>
</organism>
<dbReference type="AlphaFoldDB" id="A0A0F9E4J3"/>
<name>A0A0F9E4J3_9ZZZZ</name>
<evidence type="ECO:0000313" key="1">
    <source>
        <dbReference type="EMBL" id="KKL68908.1"/>
    </source>
</evidence>
<proteinExistence type="predicted"/>
<protein>
    <recommendedName>
        <fullName evidence="2">Lipoprotein</fullName>
    </recommendedName>
</protein>
<reference evidence="1" key="1">
    <citation type="journal article" date="2015" name="Nature">
        <title>Complex archaea that bridge the gap between prokaryotes and eukaryotes.</title>
        <authorList>
            <person name="Spang A."/>
            <person name="Saw J.H."/>
            <person name="Jorgensen S.L."/>
            <person name="Zaremba-Niedzwiedzka K."/>
            <person name="Martijn J."/>
            <person name="Lind A.E."/>
            <person name="van Eijk R."/>
            <person name="Schleper C."/>
            <person name="Guy L."/>
            <person name="Ettema T.J."/>
        </authorList>
    </citation>
    <scope>NUCLEOTIDE SEQUENCE</scope>
</reference>